<sequence>MNLTMLAFETSSSRCGVALLRDGDGTPRIDLLEHEGAQEHAERLLPMARELLTRAALVPADVQAVAFGQGPGGFTGLRVACGVAQGMALGLGVPVLPVVSHLAVAAESGAGPQEAVLVALDARMEEVYLAAYLPEGDGWRELQAPMLIAAGEAMPWARHHLPAWSEQAGRPLALLRAGDAWDAYPAMDEAGAGTRRCEATRPQATAVARLARQAWLRGETVDPEAAAPLYVRDKVAFTTAERQAGQGGNPRAGSQLSEPAPRSGPDGSVSRPQAQGGTSQPAGASVPDVPPGAAVAAQSAGGLAGPVDPPPIDDIELLPMTPADLDDVADLEAQVQAFPWTRGNFADGLAAGYPGCVLRAQGRLAGFCLLMLAPDVAHLLVIAVPRALHRRGLGRRLLAWCEMRTRQAGVPGLLLEVRPSNEGAVGFYEQAGFLRVGVRRGYYPSGKGKREDALVMQKTIEGGHA</sequence>
<dbReference type="Pfam" id="PF00583">
    <property type="entry name" value="Acetyltransf_1"/>
    <property type="match status" value="1"/>
</dbReference>
<evidence type="ECO:0000313" key="4">
    <source>
        <dbReference type="EMBL" id="SAI35378.1"/>
    </source>
</evidence>
<dbReference type="EC" id="2.3.1.266" evidence="1"/>
<keyword evidence="1" id="KW-0963">Cytoplasm</keyword>
<comment type="function">
    <text evidence="1">Acetylates the N-terminal alanine of ribosomal protein bS18.</text>
</comment>
<feature type="compositionally biased region" description="Low complexity" evidence="2">
    <location>
        <begin position="281"/>
        <end position="301"/>
    </location>
</feature>
<evidence type="ECO:0000313" key="5">
    <source>
        <dbReference type="Proteomes" id="UP000077037"/>
    </source>
</evidence>
<dbReference type="OrthoDB" id="9796919at2"/>
<dbReference type="InterPro" id="IPR000182">
    <property type="entry name" value="GNAT_dom"/>
</dbReference>
<evidence type="ECO:0000256" key="2">
    <source>
        <dbReference type="SAM" id="MobiDB-lite"/>
    </source>
</evidence>
<dbReference type="InterPro" id="IPR022496">
    <property type="entry name" value="T6A_TsaB"/>
</dbReference>
<accession>A0A157PPR7</accession>
<comment type="subcellular location">
    <subcellularLocation>
        <location evidence="1">Cytoplasm</location>
    </subcellularLocation>
</comment>
<dbReference type="PANTHER" id="PTHR11735">
    <property type="entry name" value="TRNA N6-ADENOSINE THREONYLCARBAMOYLTRANSFERASE"/>
    <property type="match status" value="1"/>
</dbReference>
<feature type="binding site" evidence="1">
    <location>
        <begin position="382"/>
        <end position="384"/>
    </location>
    <ligand>
        <name>acetyl-CoA</name>
        <dbReference type="ChEBI" id="CHEBI:57288"/>
    </ligand>
</feature>
<dbReference type="InterPro" id="IPR016181">
    <property type="entry name" value="Acyl_CoA_acyltransferase"/>
</dbReference>
<dbReference type="InterPro" id="IPR043690">
    <property type="entry name" value="RimI"/>
</dbReference>
<feature type="compositionally biased region" description="Polar residues" evidence="2">
    <location>
        <begin position="270"/>
        <end position="280"/>
    </location>
</feature>
<feature type="region of interest" description="Disordered" evidence="2">
    <location>
        <begin position="241"/>
        <end position="318"/>
    </location>
</feature>
<dbReference type="SUPFAM" id="SSF55729">
    <property type="entry name" value="Acyl-CoA N-acyltransferases (Nat)"/>
    <property type="match status" value="1"/>
</dbReference>
<dbReference type="PROSITE" id="PS51186">
    <property type="entry name" value="GNAT"/>
    <property type="match status" value="1"/>
</dbReference>
<feature type="binding site" evidence="1">
    <location>
        <begin position="390"/>
        <end position="395"/>
    </location>
    <ligand>
        <name>acetyl-CoA</name>
        <dbReference type="ChEBI" id="CHEBI:57288"/>
    </ligand>
</feature>
<organism evidence="4 5">
    <name type="scientific">Bordetella ansorpii</name>
    <dbReference type="NCBI Taxonomy" id="288768"/>
    <lineage>
        <taxon>Bacteria</taxon>
        <taxon>Pseudomonadati</taxon>
        <taxon>Pseudomonadota</taxon>
        <taxon>Betaproteobacteria</taxon>
        <taxon>Burkholderiales</taxon>
        <taxon>Alcaligenaceae</taxon>
        <taxon>Bordetella</taxon>
    </lineage>
</organism>
<dbReference type="PANTHER" id="PTHR11735:SF11">
    <property type="entry name" value="TRNA THREONYLCARBAMOYLADENOSINE BIOSYNTHESIS PROTEIN TSAB"/>
    <property type="match status" value="1"/>
</dbReference>
<proteinExistence type="inferred from homology"/>
<comment type="similarity">
    <text evidence="1">Belongs to the acetyltransferase family. RimI subfamily.</text>
</comment>
<comment type="catalytic activity">
    <reaction evidence="1">
        <text>N-terminal L-alanyl-[ribosomal protein bS18] + acetyl-CoA = N-terminal N(alpha)-acetyl-L-alanyl-[ribosomal protein bS18] + CoA + H(+)</text>
        <dbReference type="Rhea" id="RHEA:43756"/>
        <dbReference type="Rhea" id="RHEA-COMP:10676"/>
        <dbReference type="Rhea" id="RHEA-COMP:10677"/>
        <dbReference type="ChEBI" id="CHEBI:15378"/>
        <dbReference type="ChEBI" id="CHEBI:57287"/>
        <dbReference type="ChEBI" id="CHEBI:57288"/>
        <dbReference type="ChEBI" id="CHEBI:64718"/>
        <dbReference type="ChEBI" id="CHEBI:83683"/>
        <dbReference type="EC" id="2.3.1.266"/>
    </reaction>
</comment>
<dbReference type="HAMAP" id="MF_02210">
    <property type="entry name" value="RimI"/>
    <property type="match status" value="1"/>
</dbReference>
<feature type="active site" description="Proton acceptor" evidence="1">
    <location>
        <position position="416"/>
    </location>
</feature>
<protein>
    <recommendedName>
        <fullName evidence="1">[Ribosomal protein bS18]-alanine N-acetyltransferase</fullName>
        <ecNumber evidence="1">2.3.1.266</ecNumber>
    </recommendedName>
</protein>
<dbReference type="Gene3D" id="3.30.420.40">
    <property type="match status" value="2"/>
</dbReference>
<feature type="active site" description="Proton donor" evidence="1">
    <location>
        <position position="428"/>
    </location>
</feature>
<dbReference type="InterPro" id="IPR000905">
    <property type="entry name" value="Gcp-like_dom"/>
</dbReference>
<reference evidence="4 5" key="1">
    <citation type="submission" date="2016-03" db="EMBL/GenBank/DDBJ databases">
        <authorList>
            <consortium name="Pathogen Informatics"/>
        </authorList>
    </citation>
    <scope>NUCLEOTIDE SEQUENCE [LARGE SCALE GENOMIC DNA]</scope>
    <source>
        <strain evidence="4 5">NCTC13364</strain>
    </source>
</reference>
<dbReference type="Proteomes" id="UP000077037">
    <property type="component" value="Unassembled WGS sequence"/>
</dbReference>
<dbReference type="Pfam" id="PF00814">
    <property type="entry name" value="TsaD"/>
    <property type="match status" value="1"/>
</dbReference>
<dbReference type="CDD" id="cd04301">
    <property type="entry name" value="NAT_SF"/>
    <property type="match status" value="1"/>
</dbReference>
<name>A0A157PPR7_9BORD</name>
<feature type="binding site" evidence="1">
    <location>
        <position position="421"/>
    </location>
    <ligand>
        <name>acetyl-CoA</name>
        <dbReference type="ChEBI" id="CHEBI:57288"/>
    </ligand>
</feature>
<evidence type="ECO:0000259" key="3">
    <source>
        <dbReference type="PROSITE" id="PS51186"/>
    </source>
</evidence>
<dbReference type="NCBIfam" id="TIGR03725">
    <property type="entry name" value="T6A_YeaZ"/>
    <property type="match status" value="1"/>
</dbReference>
<keyword evidence="1" id="KW-0012">Acyltransferase</keyword>
<dbReference type="EMBL" id="FKBS01000014">
    <property type="protein sequence ID" value="SAI35378.1"/>
    <property type="molecule type" value="Genomic_DNA"/>
</dbReference>
<gene>
    <name evidence="1" type="primary">rimI</name>
    <name evidence="4" type="ORF">SAMEA1982600_02902</name>
</gene>
<keyword evidence="1 4" id="KW-0808">Transferase</keyword>
<feature type="domain" description="N-acetyltransferase" evidence="3">
    <location>
        <begin position="315"/>
        <end position="461"/>
    </location>
</feature>
<dbReference type="InterPro" id="IPR043129">
    <property type="entry name" value="ATPase_NBD"/>
</dbReference>
<dbReference type="RefSeq" id="WP_066413485.1">
    <property type="nucleotide sequence ID" value="NZ_FKBS01000014.1"/>
</dbReference>
<dbReference type="AlphaFoldDB" id="A0A157PPR7"/>
<evidence type="ECO:0000256" key="1">
    <source>
        <dbReference type="HAMAP-Rule" id="MF_02210"/>
    </source>
</evidence>
<dbReference type="SUPFAM" id="SSF53067">
    <property type="entry name" value="Actin-like ATPase domain"/>
    <property type="match status" value="2"/>
</dbReference>
<dbReference type="GO" id="GO:0005829">
    <property type="term" value="C:cytosol"/>
    <property type="evidence" value="ECO:0007669"/>
    <property type="project" value="TreeGrafter"/>
</dbReference>
<dbReference type="NCBIfam" id="TIGR01575">
    <property type="entry name" value="rimI"/>
    <property type="match status" value="1"/>
</dbReference>
<dbReference type="InterPro" id="IPR006464">
    <property type="entry name" value="AcTrfase_RimI/Ard1"/>
</dbReference>
<dbReference type="Gene3D" id="3.40.630.30">
    <property type="match status" value="1"/>
</dbReference>
<dbReference type="GO" id="GO:0008999">
    <property type="term" value="F:protein-N-terminal-alanine acetyltransferase activity"/>
    <property type="evidence" value="ECO:0007669"/>
    <property type="project" value="UniProtKB-UniRule"/>
</dbReference>
<dbReference type="GO" id="GO:0002949">
    <property type="term" value="P:tRNA threonylcarbamoyladenosine modification"/>
    <property type="evidence" value="ECO:0007669"/>
    <property type="project" value="InterPro"/>
</dbReference>
<dbReference type="CDD" id="cd24032">
    <property type="entry name" value="ASKHA_NBD_TsaB"/>
    <property type="match status" value="1"/>
</dbReference>